<dbReference type="InterPro" id="IPR051540">
    <property type="entry name" value="S-2-haloacid_dehalogenase"/>
</dbReference>
<dbReference type="NCBIfam" id="TIGR01493">
    <property type="entry name" value="HAD-SF-IA-v2"/>
    <property type="match status" value="1"/>
</dbReference>
<reference evidence="5" key="3">
    <citation type="submission" date="2020-04" db="EMBL/GenBank/DDBJ databases">
        <authorList>
            <person name="Santos R.A.C."/>
            <person name="Steenwyk J.L."/>
            <person name="Rivero-Menendez O."/>
            <person name="Mead M.E."/>
            <person name="Silva L.P."/>
            <person name="Bastos R.W."/>
            <person name="Alastruey-Izquierdo A."/>
            <person name="Goldman G.H."/>
            <person name="Rokas A."/>
        </authorList>
    </citation>
    <scope>NUCLEOTIDE SEQUENCE</scope>
    <source>
        <strain evidence="5">CNM-CM8927</strain>
    </source>
</reference>
<dbReference type="Proteomes" id="UP000051487">
    <property type="component" value="Unassembled WGS sequence"/>
</dbReference>
<dbReference type="PANTHER" id="PTHR43316">
    <property type="entry name" value="HYDROLASE, HALOACID DELAHOGENASE-RELATED"/>
    <property type="match status" value="1"/>
</dbReference>
<dbReference type="InterPro" id="IPR006439">
    <property type="entry name" value="HAD-SF_hydro_IA"/>
</dbReference>
<feature type="compositionally biased region" description="Low complexity" evidence="3">
    <location>
        <begin position="275"/>
        <end position="287"/>
    </location>
</feature>
<dbReference type="Gene3D" id="1.10.150.240">
    <property type="entry name" value="Putative phosphatase, domain 2"/>
    <property type="match status" value="1"/>
</dbReference>
<dbReference type="AlphaFoldDB" id="A0AAN4PMC5"/>
<dbReference type="SFLD" id="SFLDG01129">
    <property type="entry name" value="C1.5:_HAD__Beta-PGM__Phosphata"/>
    <property type="match status" value="1"/>
</dbReference>
<dbReference type="Pfam" id="PF13410">
    <property type="entry name" value="GST_C_2"/>
    <property type="match status" value="1"/>
</dbReference>
<name>A0AAN4PMC5_ASPLE</name>
<dbReference type="Gene3D" id="3.40.50.1000">
    <property type="entry name" value="HAD superfamily/HAD-like"/>
    <property type="match status" value="1"/>
</dbReference>
<reference evidence="4 6" key="1">
    <citation type="submission" date="2015-11" db="EMBL/GenBank/DDBJ databases">
        <title>Aspergillus lentulus strain IFM 54703T.</title>
        <authorList>
            <person name="Kusuya Y."/>
            <person name="Sakai K."/>
            <person name="Kamei K."/>
            <person name="Takahashi H."/>
            <person name="Yaguchi T."/>
        </authorList>
    </citation>
    <scope>NUCLEOTIDE SEQUENCE [LARGE SCALE GENOMIC DNA]</scope>
    <source>
        <strain evidence="4 6">IFM 54703</strain>
    </source>
</reference>
<dbReference type="Proteomes" id="UP000649114">
    <property type="component" value="Unassembled WGS sequence"/>
</dbReference>
<protein>
    <submittedName>
        <fullName evidence="4">Glutathione S-transferase omega-like 2</fullName>
    </submittedName>
</protein>
<comment type="caution">
    <text evidence="4">The sequence shown here is derived from an EMBL/GenBank/DDBJ whole genome shotgun (WGS) entry which is preliminary data.</text>
</comment>
<keyword evidence="2" id="KW-0378">Hydrolase</keyword>
<dbReference type="InterPro" id="IPR036412">
    <property type="entry name" value="HAD-like_sf"/>
</dbReference>
<dbReference type="InterPro" id="IPR023198">
    <property type="entry name" value="PGP-like_dom2"/>
</dbReference>
<dbReference type="EMBL" id="JAAAPU010000095">
    <property type="protein sequence ID" value="KAF4202788.1"/>
    <property type="molecule type" value="Genomic_DNA"/>
</dbReference>
<dbReference type="SFLD" id="SFLDS00003">
    <property type="entry name" value="Haloacid_Dehalogenase"/>
    <property type="match status" value="1"/>
</dbReference>
<dbReference type="Gene3D" id="1.20.1050.10">
    <property type="match status" value="1"/>
</dbReference>
<dbReference type="InterPro" id="IPR036282">
    <property type="entry name" value="Glutathione-S-Trfase_C_sf"/>
</dbReference>
<dbReference type="NCBIfam" id="TIGR01428">
    <property type="entry name" value="HAD_type_II"/>
    <property type="match status" value="1"/>
</dbReference>
<evidence type="ECO:0000313" key="6">
    <source>
        <dbReference type="Proteomes" id="UP000051487"/>
    </source>
</evidence>
<sequence length="480" mass="55099">MPSQPLPRVLFFDVFGTVVEWRTPVSKALHDAAQSALQDPKKDLSDAVRAKVSSMTQSDWLAITEEWRESYHHFTQNRDPSKPFVPVDEHHYSYLLTLLQAHGLETLFTDAQRWDLAMSWHRLTPWPDTVRGLELLNRKFRTCTLSNGNVALLEDLCRYGSLPFTEVLSAEHFGAYKPSPKVYGGAAERFGVEPGGCALVAAHLRDLKGAKACGLQTIYVERLKEETLDVEQARDEGKENMTNQICIYAIGITLADTEHADADGEFRRKPSTIPSTFRSSVSSNPSSEFPAQKDHYVLYLGYCCRTHGTRIVRTLKELEDIIERGFFSGRFGSAERDTLYRFMLLKELYLKADPQYEGREIIRMFYAEFDRLLPEAMREVDQPAGGLYPRLCEANIDPMNEGRTMPTCIRCLRRWTTSRSISDSPGHQRYLFGPNTTEVDIRLYTTIARFDVAYYMTSGAISEMVHHDYPHINRWYRRLY</sequence>
<proteinExistence type="inferred from homology"/>
<evidence type="ECO:0000313" key="4">
    <source>
        <dbReference type="EMBL" id="GAQ06910.1"/>
    </source>
</evidence>
<evidence type="ECO:0000256" key="1">
    <source>
        <dbReference type="ARBA" id="ARBA00008106"/>
    </source>
</evidence>
<feature type="region of interest" description="Disordered" evidence="3">
    <location>
        <begin position="265"/>
        <end position="288"/>
    </location>
</feature>
<organism evidence="4 6">
    <name type="scientific">Aspergillus lentulus</name>
    <dbReference type="NCBI Taxonomy" id="293939"/>
    <lineage>
        <taxon>Eukaryota</taxon>
        <taxon>Fungi</taxon>
        <taxon>Dikarya</taxon>
        <taxon>Ascomycota</taxon>
        <taxon>Pezizomycotina</taxon>
        <taxon>Eurotiomycetes</taxon>
        <taxon>Eurotiomycetidae</taxon>
        <taxon>Eurotiales</taxon>
        <taxon>Aspergillaceae</taxon>
        <taxon>Aspergillus</taxon>
        <taxon>Aspergillus subgen. Fumigati</taxon>
    </lineage>
</organism>
<dbReference type="GO" id="GO:0019120">
    <property type="term" value="F:hydrolase activity, acting on acid halide bonds, in C-halide compounds"/>
    <property type="evidence" value="ECO:0007669"/>
    <property type="project" value="InterPro"/>
</dbReference>
<dbReference type="PRINTS" id="PR00413">
    <property type="entry name" value="HADHALOGNASE"/>
</dbReference>
<dbReference type="InterPro" id="IPR006328">
    <property type="entry name" value="2-HAD"/>
</dbReference>
<dbReference type="SUPFAM" id="SSF47616">
    <property type="entry name" value="GST C-terminal domain-like"/>
    <property type="match status" value="1"/>
</dbReference>
<gene>
    <name evidence="4" type="ORF">ALT_4231</name>
    <name evidence="5" type="ORF">CNMCM8927_009533</name>
</gene>
<comment type="similarity">
    <text evidence="1">Belongs to the HAD-like hydrolase superfamily. S-2-haloalkanoic acid dehalogenase family.</text>
</comment>
<dbReference type="Pfam" id="PF00702">
    <property type="entry name" value="Hydrolase"/>
    <property type="match status" value="1"/>
</dbReference>
<evidence type="ECO:0000256" key="3">
    <source>
        <dbReference type="SAM" id="MobiDB-lite"/>
    </source>
</evidence>
<dbReference type="PANTHER" id="PTHR43316:SF3">
    <property type="entry name" value="HALOACID DEHALOGENASE, TYPE II (AFU_ORTHOLOGUE AFUA_2G07750)-RELATED"/>
    <property type="match status" value="1"/>
</dbReference>
<accession>A0AAN4PMC5</accession>
<reference evidence="5" key="2">
    <citation type="journal article" date="2020" name="bioRxiv">
        <title>Genomic and phenotypic heterogeneity of clinical isolates of the human pathogens Aspergillus fumigatus, Aspergillus lentulus and Aspergillus fumigatiaffinis.</title>
        <authorList>
            <person name="dos Santos R.A.C."/>
            <person name="Steenwyk J.L."/>
            <person name="Rivero-Menendez O."/>
            <person name="Mead M.E."/>
            <person name="Silva L.P."/>
            <person name="Bastos R.W."/>
            <person name="Alastruey-Izquierdo A."/>
            <person name="Goldman G.H."/>
            <person name="Rokas A."/>
        </authorList>
    </citation>
    <scope>NUCLEOTIDE SEQUENCE</scope>
    <source>
        <strain evidence="5">CNM-CM8927</strain>
    </source>
</reference>
<evidence type="ECO:0000313" key="5">
    <source>
        <dbReference type="EMBL" id="KAF4202788.1"/>
    </source>
</evidence>
<dbReference type="SUPFAM" id="SSF56784">
    <property type="entry name" value="HAD-like"/>
    <property type="match status" value="1"/>
</dbReference>
<dbReference type="GO" id="GO:0016791">
    <property type="term" value="F:phosphatase activity"/>
    <property type="evidence" value="ECO:0007669"/>
    <property type="project" value="UniProtKB-ARBA"/>
</dbReference>
<dbReference type="Gene3D" id="3.40.30.10">
    <property type="entry name" value="Glutaredoxin"/>
    <property type="match status" value="1"/>
</dbReference>
<dbReference type="EMBL" id="BCLY01000008">
    <property type="protein sequence ID" value="GAQ06910.1"/>
    <property type="molecule type" value="Genomic_DNA"/>
</dbReference>
<evidence type="ECO:0000256" key="2">
    <source>
        <dbReference type="ARBA" id="ARBA00022801"/>
    </source>
</evidence>
<dbReference type="InterPro" id="IPR023214">
    <property type="entry name" value="HAD_sf"/>
</dbReference>